<gene>
    <name evidence="2" type="ORF">ARALYDRAFT_898196</name>
</gene>
<dbReference type="SUPFAM" id="SSF81383">
    <property type="entry name" value="F-box domain"/>
    <property type="match status" value="1"/>
</dbReference>
<accession>D7L8G6</accession>
<dbReference type="Pfam" id="PF00646">
    <property type="entry name" value="F-box"/>
    <property type="match status" value="1"/>
</dbReference>
<dbReference type="CDD" id="cd22157">
    <property type="entry name" value="F-box_AtFBW1-like"/>
    <property type="match status" value="1"/>
</dbReference>
<dbReference type="PANTHER" id="PTHR31672">
    <property type="entry name" value="BNACNNG10540D PROTEIN"/>
    <property type="match status" value="1"/>
</dbReference>
<dbReference type="Pfam" id="PF07734">
    <property type="entry name" value="FBA_1"/>
    <property type="match status" value="1"/>
</dbReference>
<dbReference type="InterPro" id="IPR050796">
    <property type="entry name" value="SCF_F-box_component"/>
</dbReference>
<dbReference type="InterPro" id="IPR017451">
    <property type="entry name" value="F-box-assoc_interact_dom"/>
</dbReference>
<dbReference type="Gramene" id="scaffold_302166.1">
    <property type="protein sequence ID" value="scaffold_302166.1"/>
    <property type="gene ID" value="scaffold_302166.1"/>
</dbReference>
<dbReference type="InterPro" id="IPR001810">
    <property type="entry name" value="F-box_dom"/>
</dbReference>
<dbReference type="EMBL" id="GL348715">
    <property type="protein sequence ID" value="EFH61508.1"/>
    <property type="molecule type" value="Genomic_DNA"/>
</dbReference>
<dbReference type="HOGENOM" id="CLU_034692_1_2_1"/>
<dbReference type="NCBIfam" id="TIGR01640">
    <property type="entry name" value="F_box_assoc_1"/>
    <property type="match status" value="1"/>
</dbReference>
<organism evidence="3">
    <name type="scientific">Arabidopsis lyrata subsp. lyrata</name>
    <name type="common">Lyre-leaved rock-cress</name>
    <dbReference type="NCBI Taxonomy" id="81972"/>
    <lineage>
        <taxon>Eukaryota</taxon>
        <taxon>Viridiplantae</taxon>
        <taxon>Streptophyta</taxon>
        <taxon>Embryophyta</taxon>
        <taxon>Tracheophyta</taxon>
        <taxon>Spermatophyta</taxon>
        <taxon>Magnoliopsida</taxon>
        <taxon>eudicotyledons</taxon>
        <taxon>Gunneridae</taxon>
        <taxon>Pentapetalae</taxon>
        <taxon>rosids</taxon>
        <taxon>malvids</taxon>
        <taxon>Brassicales</taxon>
        <taxon>Brassicaceae</taxon>
        <taxon>Camelineae</taxon>
        <taxon>Arabidopsis</taxon>
    </lineage>
</organism>
<name>D7L8G6_ARALL</name>
<feature type="domain" description="F-box" evidence="1">
    <location>
        <begin position="20"/>
        <end position="66"/>
    </location>
</feature>
<evidence type="ECO:0000313" key="2">
    <source>
        <dbReference type="EMBL" id="EFH61508.1"/>
    </source>
</evidence>
<proteinExistence type="predicted"/>
<evidence type="ECO:0000313" key="3">
    <source>
        <dbReference type="Proteomes" id="UP000008694"/>
    </source>
</evidence>
<keyword evidence="3" id="KW-1185">Reference proteome</keyword>
<dbReference type="Proteomes" id="UP000008694">
    <property type="component" value="Unassembled WGS sequence"/>
</dbReference>
<dbReference type="SUPFAM" id="SSF50965">
    <property type="entry name" value="Galactose oxidase, central domain"/>
    <property type="match status" value="1"/>
</dbReference>
<reference evidence="3" key="1">
    <citation type="journal article" date="2011" name="Nat. Genet.">
        <title>The Arabidopsis lyrata genome sequence and the basis of rapid genome size change.</title>
        <authorList>
            <person name="Hu T.T."/>
            <person name="Pattyn P."/>
            <person name="Bakker E.G."/>
            <person name="Cao J."/>
            <person name="Cheng J.-F."/>
            <person name="Clark R.M."/>
            <person name="Fahlgren N."/>
            <person name="Fawcett J.A."/>
            <person name="Grimwood J."/>
            <person name="Gundlach H."/>
            <person name="Haberer G."/>
            <person name="Hollister J.D."/>
            <person name="Ossowski S."/>
            <person name="Ottilar R.P."/>
            <person name="Salamov A.A."/>
            <person name="Schneeberger K."/>
            <person name="Spannagl M."/>
            <person name="Wang X."/>
            <person name="Yang L."/>
            <person name="Nasrallah M.E."/>
            <person name="Bergelson J."/>
            <person name="Carrington J.C."/>
            <person name="Gaut B.S."/>
            <person name="Schmutz J."/>
            <person name="Mayer K.F.X."/>
            <person name="Van de Peer Y."/>
            <person name="Grigoriev I.V."/>
            <person name="Nordborg M."/>
            <person name="Weigel D."/>
            <person name="Guo Y.-L."/>
        </authorList>
    </citation>
    <scope>NUCLEOTIDE SEQUENCE [LARGE SCALE GENOMIC DNA]</scope>
    <source>
        <strain evidence="3">cv. MN47</strain>
    </source>
</reference>
<evidence type="ECO:0000259" key="1">
    <source>
        <dbReference type="PROSITE" id="PS50181"/>
    </source>
</evidence>
<sequence length="478" mass="55510">MARRRAKSKTLSFQKIQRSTKMLPELPKDLVEEILCRVTATSLNRLRTTCRAWNRLIEDDRRFATKHLEKAPKAFIPLMLRKEYRVFPFSVNLHRDDPSVVFKRGVKLLYRLSNYRFRIDRVFHCDGLLLCTSDENESRIVVWNPFTRETRWIEAGLKRRDFTFLLGYSQVTSSKSYKILSFLSGRNDSEIYDLNSDSWRRLLDHDHSLELTVRYAGHSVSLKGNIYRFHGEETGTKSLLRFDFATEKSEILPLPYQCDSYDAKILSVVGEDRLSVLLKRCRKGSKTEIWVTNGIDDTTKAVSWTKVLALNLSRDLQITDRGSFLLDEEKKVAQICERWFDNGDDESYNSDMLYVVGEGKKDLITVYEVPDIRVCWPAILNYVPSFAQIKLAGGKRKRELPHNLLLPAGKCQCGDYVFREVMMKESLPEWINWQKKSVHVLGFGVLNKYLPDQSSAFNFDPVNNPQEILKQSSSVLFV</sequence>
<dbReference type="PANTHER" id="PTHR31672:SF13">
    <property type="entry name" value="F-BOX PROTEIN CPR30-LIKE"/>
    <property type="match status" value="1"/>
</dbReference>
<dbReference type="InterPro" id="IPR006527">
    <property type="entry name" value="F-box-assoc_dom_typ1"/>
</dbReference>
<dbReference type="SMART" id="SM00256">
    <property type="entry name" value="FBOX"/>
    <property type="match status" value="1"/>
</dbReference>
<protein>
    <recommendedName>
        <fullName evidence="1">F-box domain-containing protein</fullName>
    </recommendedName>
</protein>
<dbReference type="InterPro" id="IPR011043">
    <property type="entry name" value="Gal_Oxase/kelch_b-propeller"/>
</dbReference>
<dbReference type="PROSITE" id="PS50181">
    <property type="entry name" value="FBOX"/>
    <property type="match status" value="1"/>
</dbReference>
<dbReference type="AlphaFoldDB" id="D7L8G6"/>
<dbReference type="InterPro" id="IPR036047">
    <property type="entry name" value="F-box-like_dom_sf"/>
</dbReference>
<dbReference type="Gene3D" id="1.20.1280.50">
    <property type="match status" value="1"/>
</dbReference>